<dbReference type="Pfam" id="PF04198">
    <property type="entry name" value="Sugar-bind"/>
    <property type="match status" value="1"/>
</dbReference>
<dbReference type="GO" id="GO:0003677">
    <property type="term" value="F:DNA binding"/>
    <property type="evidence" value="ECO:0007669"/>
    <property type="project" value="UniProtKB-KW"/>
</dbReference>
<dbReference type="SUPFAM" id="SSF46785">
    <property type="entry name" value="Winged helix' DNA-binding domain"/>
    <property type="match status" value="1"/>
</dbReference>
<dbReference type="GO" id="GO:0030246">
    <property type="term" value="F:carbohydrate binding"/>
    <property type="evidence" value="ECO:0007669"/>
    <property type="project" value="InterPro"/>
</dbReference>
<name>A0A916W4N3_9BACI</name>
<comment type="caution">
    <text evidence="7">The sequence shown here is derived from an EMBL/GenBank/DDBJ whole genome shotgun (WGS) entry which is preliminary data.</text>
</comment>
<dbReference type="InterPro" id="IPR048715">
    <property type="entry name" value="CggR_N"/>
</dbReference>
<protein>
    <submittedName>
        <fullName evidence="7">Central glycolytic genes regulator</fullName>
    </submittedName>
</protein>
<evidence type="ECO:0000256" key="3">
    <source>
        <dbReference type="ARBA" id="ARBA00023125"/>
    </source>
</evidence>
<dbReference type="PANTHER" id="PTHR34294">
    <property type="entry name" value="TRANSCRIPTIONAL REGULATOR-RELATED"/>
    <property type="match status" value="1"/>
</dbReference>
<evidence type="ECO:0000256" key="4">
    <source>
        <dbReference type="ARBA" id="ARBA00023163"/>
    </source>
</evidence>
<dbReference type="Gene3D" id="3.40.50.1360">
    <property type="match status" value="1"/>
</dbReference>
<comment type="similarity">
    <text evidence="1">Belongs to the SorC transcriptional regulatory family.</text>
</comment>
<dbReference type="AlphaFoldDB" id="A0A916W4N3"/>
<keyword evidence="8" id="KW-1185">Reference proteome</keyword>
<dbReference type="EMBL" id="BMEY01000003">
    <property type="protein sequence ID" value="GGA67467.1"/>
    <property type="molecule type" value="Genomic_DNA"/>
</dbReference>
<dbReference type="PANTHER" id="PTHR34294:SF5">
    <property type="entry name" value="CENTRAL GLYCOLYTIC GENES REGULATOR"/>
    <property type="match status" value="1"/>
</dbReference>
<accession>A0A916W4N3</accession>
<dbReference type="Gene3D" id="1.10.10.10">
    <property type="entry name" value="Winged helix-like DNA-binding domain superfamily/Winged helix DNA-binding domain"/>
    <property type="match status" value="1"/>
</dbReference>
<dbReference type="RefSeq" id="WP_188383503.1">
    <property type="nucleotide sequence ID" value="NZ_BMEY01000003.1"/>
</dbReference>
<reference evidence="7" key="2">
    <citation type="submission" date="2020-09" db="EMBL/GenBank/DDBJ databases">
        <authorList>
            <person name="Sun Q."/>
            <person name="Zhou Y."/>
        </authorList>
    </citation>
    <scope>NUCLEOTIDE SEQUENCE</scope>
    <source>
        <strain evidence="7">CGMCC 1.12408</strain>
    </source>
</reference>
<keyword evidence="4" id="KW-0804">Transcription</keyword>
<dbReference type="InterPro" id="IPR051054">
    <property type="entry name" value="SorC_transcr_regulators"/>
</dbReference>
<feature type="domain" description="Sugar-binding" evidence="5">
    <location>
        <begin position="90"/>
        <end position="337"/>
    </location>
</feature>
<proteinExistence type="inferred from homology"/>
<dbReference type="InterPro" id="IPR036390">
    <property type="entry name" value="WH_DNA-bd_sf"/>
</dbReference>
<evidence type="ECO:0000313" key="7">
    <source>
        <dbReference type="EMBL" id="GGA67467.1"/>
    </source>
</evidence>
<evidence type="ECO:0000313" key="8">
    <source>
        <dbReference type="Proteomes" id="UP000613512"/>
    </source>
</evidence>
<reference evidence="7" key="1">
    <citation type="journal article" date="2014" name="Int. J. Syst. Evol. Microbiol.">
        <title>Complete genome sequence of Corynebacterium casei LMG S-19264T (=DSM 44701T), isolated from a smear-ripened cheese.</title>
        <authorList>
            <consortium name="US DOE Joint Genome Institute (JGI-PGF)"/>
            <person name="Walter F."/>
            <person name="Albersmeier A."/>
            <person name="Kalinowski J."/>
            <person name="Ruckert C."/>
        </authorList>
    </citation>
    <scope>NUCLEOTIDE SEQUENCE</scope>
    <source>
        <strain evidence="7">CGMCC 1.12408</strain>
    </source>
</reference>
<evidence type="ECO:0000259" key="5">
    <source>
        <dbReference type="Pfam" id="PF04198"/>
    </source>
</evidence>
<dbReference type="SUPFAM" id="SSF100950">
    <property type="entry name" value="NagB/RpiA/CoA transferase-like"/>
    <property type="match status" value="1"/>
</dbReference>
<gene>
    <name evidence="7" type="primary">cggR</name>
    <name evidence="7" type="ORF">GCM10008025_09170</name>
</gene>
<evidence type="ECO:0000256" key="1">
    <source>
        <dbReference type="ARBA" id="ARBA00010466"/>
    </source>
</evidence>
<evidence type="ECO:0000256" key="2">
    <source>
        <dbReference type="ARBA" id="ARBA00023015"/>
    </source>
</evidence>
<keyword evidence="3" id="KW-0238">DNA-binding</keyword>
<evidence type="ECO:0000259" key="6">
    <source>
        <dbReference type="Pfam" id="PF21715"/>
    </source>
</evidence>
<organism evidence="7 8">
    <name type="scientific">Ornithinibacillus halotolerans</name>
    <dbReference type="NCBI Taxonomy" id="1274357"/>
    <lineage>
        <taxon>Bacteria</taxon>
        <taxon>Bacillati</taxon>
        <taxon>Bacillota</taxon>
        <taxon>Bacilli</taxon>
        <taxon>Bacillales</taxon>
        <taxon>Bacillaceae</taxon>
        <taxon>Ornithinibacillus</taxon>
    </lineage>
</organism>
<dbReference type="InterPro" id="IPR007324">
    <property type="entry name" value="Sugar-bd_dom_put"/>
</dbReference>
<dbReference type="InterPro" id="IPR037171">
    <property type="entry name" value="NagB/RpiA_transferase-like"/>
</dbReference>
<dbReference type="InterPro" id="IPR036388">
    <property type="entry name" value="WH-like_DNA-bd_sf"/>
</dbReference>
<keyword evidence="2" id="KW-0805">Transcription regulation</keyword>
<sequence>MKTLIDIQKKLVPDLLEVLKTRYSLLHLINQNQPIGRRGLTDESNLTERQVRSEIDFLHEQGLIEVTTKGMLITDQGKDILEKLTQYIAEISELNQLEIHLKEILRVENVIIVPGNSDEEDWVKQEMGKACVRYLKKIIMPNATIAVTGGTTMASIASVMSPLDKVDNYLFVPARGGIGEKVENQANTIAAEMSLKAQGNYRLLYVPDPLSETSYQNLINEPSIIEVLQLIKNADIVLHGIGDALTMAERRKTPENIKQKLLEEKAVSEAFGYYFTQKGEVVHKVRTVGLQLEDLDSKEYVITVAGGSSKAKAIESYFKQAKSHMLITDEAAAIQILRDSSL</sequence>
<feature type="domain" description="CggR N-terminal DNA binding" evidence="6">
    <location>
        <begin position="18"/>
        <end position="87"/>
    </location>
</feature>
<dbReference type="Pfam" id="PF21715">
    <property type="entry name" value="CggR_N"/>
    <property type="match status" value="1"/>
</dbReference>
<dbReference type="Proteomes" id="UP000613512">
    <property type="component" value="Unassembled WGS sequence"/>
</dbReference>